<dbReference type="RefSeq" id="WP_085238968.1">
    <property type="nucleotide sequence ID" value="NZ_CTEC01000001.1"/>
</dbReference>
<dbReference type="GO" id="GO:0052572">
    <property type="term" value="P:response to host immune response"/>
    <property type="evidence" value="ECO:0007669"/>
    <property type="project" value="TreeGrafter"/>
</dbReference>
<organism evidence="4 5">
    <name type="scientific">Mycobacterium europaeum</name>
    <dbReference type="NCBI Taxonomy" id="761804"/>
    <lineage>
        <taxon>Bacteria</taxon>
        <taxon>Bacillati</taxon>
        <taxon>Actinomycetota</taxon>
        <taxon>Actinomycetes</taxon>
        <taxon>Mycobacteriales</taxon>
        <taxon>Mycobacteriaceae</taxon>
        <taxon>Mycobacterium</taxon>
        <taxon>Mycobacterium simiae complex</taxon>
    </lineage>
</organism>
<keyword evidence="5" id="KW-1185">Reference proteome</keyword>
<sequence length="388" mass="37440">MVLDFAAIPPEITSSLMYAGAGAAPLMAAATAYANLAAEVSATATQWESIISLLTTENWTGGGSAAAATAAQPIIAYLTETATTLEQAGAQATASAAAYEAAFAATVPPPVIAANRTLLATLVATNFLGVNSAAIAAAEADYAAMWAQDAAMMAAYQAASAVAGVLTPVTPLTSTTNPTVAAALDSTALTADSTGGTAQALAAPVSAAPLAAAAAPTLPFQTTGILSSIDNFLGTPAVLNGINGGVNTAAWFVMNTIPTAVSLGHTLGTVPAIPFALTDSVTPLAGGMVQGTMVGSVSGAGASAALGEASAVGGLSVPAGWNAAAPASLASSTAPLEGSGWTAAAEAEPVTAMPGMPGMAAAAKGAGAYGSGPRYGFKPIVMPKQVVV</sequence>
<dbReference type="Pfam" id="PF12484">
    <property type="entry name" value="PPE-SVP"/>
    <property type="match status" value="1"/>
</dbReference>
<reference evidence="5" key="1">
    <citation type="submission" date="2015-03" db="EMBL/GenBank/DDBJ databases">
        <authorList>
            <person name="Urmite Genomes"/>
        </authorList>
    </citation>
    <scope>NUCLEOTIDE SEQUENCE [LARGE SCALE GENOMIC DNA]</scope>
    <source>
        <strain evidence="5">CSUR P1344</strain>
    </source>
</reference>
<dbReference type="Gene3D" id="1.20.1260.20">
    <property type="entry name" value="PPE superfamily"/>
    <property type="match status" value="1"/>
</dbReference>
<dbReference type="Pfam" id="PF00823">
    <property type="entry name" value="PPE"/>
    <property type="match status" value="1"/>
</dbReference>
<dbReference type="Proteomes" id="UP000199601">
    <property type="component" value="Unassembled WGS sequence"/>
</dbReference>
<dbReference type="SUPFAM" id="SSF140459">
    <property type="entry name" value="PE/PPE dimer-like"/>
    <property type="match status" value="1"/>
</dbReference>
<dbReference type="OrthoDB" id="4753710at2"/>
<comment type="similarity">
    <text evidence="1">Belongs to the mycobacterial PPE family.</text>
</comment>
<evidence type="ECO:0000259" key="2">
    <source>
        <dbReference type="Pfam" id="PF00823"/>
    </source>
</evidence>
<proteinExistence type="inferred from homology"/>
<dbReference type="InterPro" id="IPR038332">
    <property type="entry name" value="PPE_sf"/>
</dbReference>
<dbReference type="InterPro" id="IPR000030">
    <property type="entry name" value="PPE_dom"/>
</dbReference>
<evidence type="ECO:0000256" key="1">
    <source>
        <dbReference type="ARBA" id="ARBA00010652"/>
    </source>
</evidence>
<evidence type="ECO:0000259" key="3">
    <source>
        <dbReference type="Pfam" id="PF12484"/>
    </source>
</evidence>
<feature type="domain" description="PPE" evidence="2">
    <location>
        <begin position="4"/>
        <end position="163"/>
    </location>
</feature>
<accession>A0A0U1CUP1</accession>
<dbReference type="STRING" id="761804.BN000_00198"/>
<protein>
    <submittedName>
        <fullName evidence="4">PPE family protein</fullName>
    </submittedName>
</protein>
<name>A0A0U1CUP1_9MYCO</name>
<feature type="domain" description="PPE family C-terminal" evidence="3">
    <location>
        <begin position="303"/>
        <end position="384"/>
    </location>
</feature>
<dbReference type="EMBL" id="CTEC01000001">
    <property type="protein sequence ID" value="CQD02280.1"/>
    <property type="molecule type" value="Genomic_DNA"/>
</dbReference>
<dbReference type="PANTHER" id="PTHR46766">
    <property type="entry name" value="GLUTAMINE-RICH PROTEIN 2"/>
    <property type="match status" value="1"/>
</dbReference>
<dbReference type="PANTHER" id="PTHR46766:SF1">
    <property type="entry name" value="GLUTAMINE-RICH PROTEIN 2"/>
    <property type="match status" value="1"/>
</dbReference>
<dbReference type="InterPro" id="IPR022171">
    <property type="entry name" value="PPE_C"/>
</dbReference>
<gene>
    <name evidence="4" type="ORF">BN000_00198</name>
</gene>
<evidence type="ECO:0000313" key="5">
    <source>
        <dbReference type="Proteomes" id="UP000199601"/>
    </source>
</evidence>
<evidence type="ECO:0000313" key="4">
    <source>
        <dbReference type="EMBL" id="CQD02280.1"/>
    </source>
</evidence>
<dbReference type="AlphaFoldDB" id="A0A0U1CUP1"/>